<accession>A0A8T2NB36</accession>
<evidence type="ECO:0000313" key="2">
    <source>
        <dbReference type="Proteomes" id="UP000824540"/>
    </source>
</evidence>
<evidence type="ECO:0000313" key="1">
    <source>
        <dbReference type="EMBL" id="KAG9334902.1"/>
    </source>
</evidence>
<organism evidence="1 2">
    <name type="scientific">Albula glossodonta</name>
    <name type="common">roundjaw bonefish</name>
    <dbReference type="NCBI Taxonomy" id="121402"/>
    <lineage>
        <taxon>Eukaryota</taxon>
        <taxon>Metazoa</taxon>
        <taxon>Chordata</taxon>
        <taxon>Craniata</taxon>
        <taxon>Vertebrata</taxon>
        <taxon>Euteleostomi</taxon>
        <taxon>Actinopterygii</taxon>
        <taxon>Neopterygii</taxon>
        <taxon>Teleostei</taxon>
        <taxon>Albuliformes</taxon>
        <taxon>Albulidae</taxon>
        <taxon>Albula</taxon>
    </lineage>
</organism>
<sequence length="125" mass="13229">MACCILFSRVGGSSIGLSSSYWWSASEVVAPSPSTVTVMCGAGEGAPRRVALPLKEEEPVSVARGTWASLLRYKGKNSGLLCLRVSAQLSISPGDRPATIALSSITVYHLYDIARQNEGTPRPFG</sequence>
<dbReference type="AlphaFoldDB" id="A0A8T2NB36"/>
<keyword evidence="2" id="KW-1185">Reference proteome</keyword>
<reference evidence="1" key="1">
    <citation type="thesis" date="2021" institute="BYU ScholarsArchive" country="Provo, UT, USA">
        <title>Applications of and Algorithms for Genome Assembly and Genomic Analyses with an Emphasis on Marine Teleosts.</title>
        <authorList>
            <person name="Pickett B.D."/>
        </authorList>
    </citation>
    <scope>NUCLEOTIDE SEQUENCE</scope>
    <source>
        <strain evidence="1">HI-2016</strain>
    </source>
</reference>
<dbReference type="EMBL" id="JAFBMS010000135">
    <property type="protein sequence ID" value="KAG9334902.1"/>
    <property type="molecule type" value="Genomic_DNA"/>
</dbReference>
<proteinExistence type="predicted"/>
<gene>
    <name evidence="1" type="ORF">JZ751_006383</name>
</gene>
<dbReference type="Proteomes" id="UP000824540">
    <property type="component" value="Unassembled WGS sequence"/>
</dbReference>
<name>A0A8T2NB36_9TELE</name>
<comment type="caution">
    <text evidence="1">The sequence shown here is derived from an EMBL/GenBank/DDBJ whole genome shotgun (WGS) entry which is preliminary data.</text>
</comment>
<protein>
    <submittedName>
        <fullName evidence="1">Uncharacterized protein</fullName>
    </submittedName>
</protein>